<feature type="compositionally biased region" description="Low complexity" evidence="1">
    <location>
        <begin position="53"/>
        <end position="69"/>
    </location>
</feature>
<reference evidence="2" key="1">
    <citation type="journal article" date="2013" name="J. Plant Res.">
        <title>Effect of fungi and light on seed germination of three Opuntia species from semiarid lands of central Mexico.</title>
        <authorList>
            <person name="Delgado-Sanchez P."/>
            <person name="Jimenez-Bremont J.F."/>
            <person name="Guerrero-Gonzalez Mde L."/>
            <person name="Flores J."/>
        </authorList>
    </citation>
    <scope>NUCLEOTIDE SEQUENCE</scope>
    <source>
        <tissue evidence="2">Cladode</tissue>
    </source>
</reference>
<reference evidence="2" key="2">
    <citation type="submission" date="2020-07" db="EMBL/GenBank/DDBJ databases">
        <authorList>
            <person name="Vera ALvarez R."/>
            <person name="Arias-Moreno D.M."/>
            <person name="Jimenez-Jacinto V."/>
            <person name="Jimenez-Bremont J.F."/>
            <person name="Swaminathan K."/>
            <person name="Moose S.P."/>
            <person name="Guerrero-Gonzalez M.L."/>
            <person name="Marino-Ramirez L."/>
            <person name="Landsman D."/>
            <person name="Rodriguez-Kessler M."/>
            <person name="Delgado-Sanchez P."/>
        </authorList>
    </citation>
    <scope>NUCLEOTIDE SEQUENCE</scope>
    <source>
        <tissue evidence="2">Cladode</tissue>
    </source>
</reference>
<proteinExistence type="predicted"/>
<name>A0A7C9EY19_OPUST</name>
<dbReference type="EMBL" id="GISG01256926">
    <property type="protein sequence ID" value="MBA4672888.1"/>
    <property type="molecule type" value="Transcribed_RNA"/>
</dbReference>
<evidence type="ECO:0000313" key="2">
    <source>
        <dbReference type="EMBL" id="MBA4672888.1"/>
    </source>
</evidence>
<protein>
    <submittedName>
        <fullName evidence="2">Uncharacterized protein</fullName>
    </submittedName>
</protein>
<organism evidence="2">
    <name type="scientific">Opuntia streptacantha</name>
    <name type="common">Prickly pear cactus</name>
    <name type="synonym">Opuntia cardona</name>
    <dbReference type="NCBI Taxonomy" id="393608"/>
    <lineage>
        <taxon>Eukaryota</taxon>
        <taxon>Viridiplantae</taxon>
        <taxon>Streptophyta</taxon>
        <taxon>Embryophyta</taxon>
        <taxon>Tracheophyta</taxon>
        <taxon>Spermatophyta</taxon>
        <taxon>Magnoliopsida</taxon>
        <taxon>eudicotyledons</taxon>
        <taxon>Gunneridae</taxon>
        <taxon>Pentapetalae</taxon>
        <taxon>Caryophyllales</taxon>
        <taxon>Cactineae</taxon>
        <taxon>Cactaceae</taxon>
        <taxon>Opuntioideae</taxon>
        <taxon>Opuntia</taxon>
    </lineage>
</organism>
<feature type="region of interest" description="Disordered" evidence="1">
    <location>
        <begin position="1"/>
        <end position="71"/>
    </location>
</feature>
<accession>A0A7C9EY19</accession>
<dbReference type="AlphaFoldDB" id="A0A7C9EY19"/>
<evidence type="ECO:0000256" key="1">
    <source>
        <dbReference type="SAM" id="MobiDB-lite"/>
    </source>
</evidence>
<sequence>MRGFSTLASRASPAIKTLREPIHNHPKPFTQNPNNHPPNAYRIGAQRLRGKASSSPRFSNSSFKNKFSPEPIDHKSLSQILSRRDWHLLLDHELRAGRVILTPQSV</sequence>